<dbReference type="EMBL" id="AQGV01000012">
    <property type="protein sequence ID" value="MBE0367763.1"/>
    <property type="molecule type" value="Genomic_DNA"/>
</dbReference>
<keyword evidence="2" id="KW-1185">Reference proteome</keyword>
<accession>A0ABR9E9V2</accession>
<dbReference type="Proteomes" id="UP000615755">
    <property type="component" value="Unassembled WGS sequence"/>
</dbReference>
<comment type="caution">
    <text evidence="1">The sequence shown here is derived from an EMBL/GenBank/DDBJ whole genome shotgun (WGS) entry which is preliminary data.</text>
</comment>
<sequence>MPYTNYGQYFSITINGLTTVVTEKPNINCNYWVALEHFKGVPYAILLAGDDNCGGAGQVVYSEAAKKLGGEKHIRVGGYAYTDKDTIVFSKASDPKEVATIYPSGTKYLYFGHQNAQTDELAQFEIEVVDPQYDKVRLRLRHNIGSLSDKYLTRVAGKLTVSPTTAPSGEQSVFKIDFFNDTKENTGIQLIADNGASLLQSNRNHSLWLNSDAHTALTISTLGHLSGIGNVPSIDGKDPQSLQLAQKATVAGFESFHAPLKEQDYPENLTFRINEVPDMAQTQSYFDDTSSVFLTLSHQDVRVMLDKIKYQSKIIGADYVYPMKSVITVENKKGDQFQIYDKRFMTPAEWEQLKNLAVSATGNREPGSVTDLSSMVLPTYIDKDHLTYLADTRCKTTGNISYVKQTDSCISYAADFSDLQTNALTPRFIVAKLPTRVTADKVQNFSHKRMVSAASAVYKQAQNYLLSDKFLQRKMDLDAIEYLGYLATVGLSSEEKQQFRSYLSSTLDTNALAAMRPAAQSFSLVHNVYLNQYVQGTDWFKEIESRHYLLSDGIYKPHLSTFAFEAFATMPEHANYTASPYSMLPAYDAPLVIFGTMAAALQTIEKLQGRDAAHSFYAKNGQNYHKLYKASSLILNQYGQKWIPANDRPLRRESIIYHAAYEYAQRSYSSPNEVLQSFCELDDASKKAILTEDTLADCGLVQLHQEESDIAEIKKRQIARFMRVEKTHISGGWDEILLPLISGPLLDYVFTGSLFGEEFDGLLEELGTTDASEIELDTVGSEEAAEVTEEGSAATELGEELSETRFSQICSI</sequence>
<organism evidence="1 2">
    <name type="scientific">Pseudoalteromonas aurantia 208</name>
    <dbReference type="NCBI Taxonomy" id="1314867"/>
    <lineage>
        <taxon>Bacteria</taxon>
        <taxon>Pseudomonadati</taxon>
        <taxon>Pseudomonadota</taxon>
        <taxon>Gammaproteobacteria</taxon>
        <taxon>Alteromonadales</taxon>
        <taxon>Pseudoalteromonadaceae</taxon>
        <taxon>Pseudoalteromonas</taxon>
    </lineage>
</organism>
<evidence type="ECO:0000313" key="2">
    <source>
        <dbReference type="Proteomes" id="UP000615755"/>
    </source>
</evidence>
<reference evidence="1 2" key="1">
    <citation type="submission" date="2015-03" db="EMBL/GenBank/DDBJ databases">
        <title>Genome sequence of Pseudoalteromonas aurantia.</title>
        <authorList>
            <person name="Xie B.-B."/>
            <person name="Rong J.-C."/>
            <person name="Qin Q.-L."/>
            <person name="Zhang Y.-Z."/>
        </authorList>
    </citation>
    <scope>NUCLEOTIDE SEQUENCE [LARGE SCALE GENOMIC DNA]</scope>
    <source>
        <strain evidence="1 2">208</strain>
    </source>
</reference>
<name>A0ABR9E9V2_9GAMM</name>
<proteinExistence type="predicted"/>
<protein>
    <submittedName>
        <fullName evidence="1">Uncharacterized protein</fullName>
    </submittedName>
</protein>
<evidence type="ECO:0000313" key="1">
    <source>
        <dbReference type="EMBL" id="MBE0367763.1"/>
    </source>
</evidence>
<gene>
    <name evidence="1" type="ORF">PAUR_a1196</name>
</gene>